<name>A0ACB8ALV4_9AGAM</name>
<reference evidence="1" key="1">
    <citation type="journal article" date="2021" name="New Phytol.">
        <title>Evolutionary innovations through gain and loss of genes in the ectomycorrhizal Boletales.</title>
        <authorList>
            <person name="Wu G."/>
            <person name="Miyauchi S."/>
            <person name="Morin E."/>
            <person name="Kuo A."/>
            <person name="Drula E."/>
            <person name="Varga T."/>
            <person name="Kohler A."/>
            <person name="Feng B."/>
            <person name="Cao Y."/>
            <person name="Lipzen A."/>
            <person name="Daum C."/>
            <person name="Hundley H."/>
            <person name="Pangilinan J."/>
            <person name="Johnson J."/>
            <person name="Barry K."/>
            <person name="LaButti K."/>
            <person name="Ng V."/>
            <person name="Ahrendt S."/>
            <person name="Min B."/>
            <person name="Choi I.G."/>
            <person name="Park H."/>
            <person name="Plett J.M."/>
            <person name="Magnuson J."/>
            <person name="Spatafora J.W."/>
            <person name="Nagy L.G."/>
            <person name="Henrissat B."/>
            <person name="Grigoriev I.V."/>
            <person name="Yang Z.L."/>
            <person name="Xu J."/>
            <person name="Martin F.M."/>
        </authorList>
    </citation>
    <scope>NUCLEOTIDE SEQUENCE</scope>
    <source>
        <strain evidence="1">ATCC 28755</strain>
    </source>
</reference>
<dbReference type="EMBL" id="MU267617">
    <property type="protein sequence ID" value="KAH7914232.1"/>
    <property type="molecule type" value="Genomic_DNA"/>
</dbReference>
<evidence type="ECO:0000313" key="2">
    <source>
        <dbReference type="Proteomes" id="UP000790377"/>
    </source>
</evidence>
<comment type="caution">
    <text evidence="1">The sequence shown here is derived from an EMBL/GenBank/DDBJ whole genome shotgun (WGS) entry which is preliminary data.</text>
</comment>
<dbReference type="Proteomes" id="UP000790377">
    <property type="component" value="Unassembled WGS sequence"/>
</dbReference>
<gene>
    <name evidence="1" type="ORF">BJ138DRAFT_1098879</name>
</gene>
<evidence type="ECO:0000313" key="1">
    <source>
        <dbReference type="EMBL" id="KAH7914232.1"/>
    </source>
</evidence>
<protein>
    <submittedName>
        <fullName evidence="1">Uncharacterized protein</fullName>
    </submittedName>
</protein>
<organism evidence="1 2">
    <name type="scientific">Hygrophoropsis aurantiaca</name>
    <dbReference type="NCBI Taxonomy" id="72124"/>
    <lineage>
        <taxon>Eukaryota</taxon>
        <taxon>Fungi</taxon>
        <taxon>Dikarya</taxon>
        <taxon>Basidiomycota</taxon>
        <taxon>Agaricomycotina</taxon>
        <taxon>Agaricomycetes</taxon>
        <taxon>Agaricomycetidae</taxon>
        <taxon>Boletales</taxon>
        <taxon>Coniophorineae</taxon>
        <taxon>Hygrophoropsidaceae</taxon>
        <taxon>Hygrophoropsis</taxon>
    </lineage>
</organism>
<proteinExistence type="predicted"/>
<sequence>MDLPSPREIELETALRKRDTQVLELTRELTRLRQHLASYPDPDAADPVTLPPALVSVLLPHISKAASSAEGTASSSSTVNAALTQRVRLLQEENDELFGLLKHGETGRLKEEVRGLRRVVGRLEGALRESHQVISSLSTELEKSYESFQLSARHKNVNSHQHSQPYRDNYHPPQSTSNGTSKPPPTAPRAHKKPRLSDPKVSPARSNISLPTSKPPPTSMRQSMPKERQRSRSPRLSPSDTRAKSSNIKMEVDEDARTRPRSPAMERDRGERHRAKDRVRERDRDRDRDRSSRRGGGGGGERRSRGFAGHQYGSADRTLAERMGL</sequence>
<accession>A0ACB8ALV4</accession>
<keyword evidence="2" id="KW-1185">Reference proteome</keyword>